<dbReference type="OrthoDB" id="1492908at2"/>
<keyword evidence="2" id="KW-0732">Signal</keyword>
<feature type="transmembrane region" description="Helical" evidence="1">
    <location>
        <begin position="277"/>
        <end position="296"/>
    </location>
</feature>
<dbReference type="Gene3D" id="2.70.170.10">
    <property type="entry name" value="Neurotransmitter-gated ion-channel ligand-binding domain"/>
    <property type="match status" value="1"/>
</dbReference>
<evidence type="ECO:0000313" key="4">
    <source>
        <dbReference type="Proteomes" id="UP000237351"/>
    </source>
</evidence>
<dbReference type="KEGG" id="naf:GQ61_01755"/>
<organism evidence="3 4">
    <name type="scientific">Candidatus Nucleicultrix amoebiphila FS5</name>
    <dbReference type="NCBI Taxonomy" id="1414854"/>
    <lineage>
        <taxon>Bacteria</taxon>
        <taxon>Pseudomonadati</taxon>
        <taxon>Pseudomonadota</taxon>
        <taxon>Alphaproteobacteria</taxon>
        <taxon>Holosporales</taxon>
        <taxon>Candidatus Nucleicultricaceae</taxon>
        <taxon>Candidatus Nucleicultrix</taxon>
    </lineage>
</organism>
<proteinExistence type="predicted"/>
<evidence type="ECO:0000313" key="3">
    <source>
        <dbReference type="EMBL" id="ARN84270.1"/>
    </source>
</evidence>
<dbReference type="EMBL" id="CP008743">
    <property type="protein sequence ID" value="ARN84270.1"/>
    <property type="molecule type" value="Genomic_DNA"/>
</dbReference>
<evidence type="ECO:0008006" key="5">
    <source>
        <dbReference type="Google" id="ProtNLM"/>
    </source>
</evidence>
<protein>
    <recommendedName>
        <fullName evidence="5">Neurotransmitter-gated ion-channel ligand-binding domain-containing protein</fullName>
    </recommendedName>
</protein>
<dbReference type="STRING" id="1414854.GQ61_01755"/>
<feature type="signal peptide" evidence="2">
    <location>
        <begin position="1"/>
        <end position="22"/>
    </location>
</feature>
<keyword evidence="1" id="KW-0812">Transmembrane</keyword>
<feature type="chain" id="PRO_5013003948" description="Neurotransmitter-gated ion-channel ligand-binding domain-containing protein" evidence="2">
    <location>
        <begin position="23"/>
        <end position="337"/>
    </location>
</feature>
<keyword evidence="1" id="KW-1133">Transmembrane helix</keyword>
<evidence type="ECO:0000256" key="1">
    <source>
        <dbReference type="SAM" id="Phobius"/>
    </source>
</evidence>
<dbReference type="InterPro" id="IPR038050">
    <property type="entry name" value="Neuro_actylchol_rec"/>
</dbReference>
<name>A0A1W6N324_9PROT</name>
<reference evidence="3 4" key="1">
    <citation type="submission" date="2014-06" db="EMBL/GenBank/DDBJ databases">
        <title>The genome of the endonuclear symbiont Nucleicultrix amoebiphila.</title>
        <authorList>
            <person name="Schulz F."/>
            <person name="Horn M."/>
        </authorList>
    </citation>
    <scope>NUCLEOTIDE SEQUENCE [LARGE SCALE GENOMIC DNA]</scope>
    <source>
        <strain evidence="3 4">FS5</strain>
    </source>
</reference>
<sequence length="337" mass="39134">MFKKLTGLICFIFLILSFSHCAVSLQTSDNQNSTARQIVVKPKPPKPFSTLIGVYPVSIYDLNLAQKSFGISFYAWWRSTDPTYHPDNSVEITNAIDYHSKFGTYGKNGDEYFTYVHYYATIQKDWDVRYFPFDHQKLEIRLEDFYDENYVVFEPDLQKSHIHEELTLPGWHIKGLELKKSTTLYNTNFGDASVENGNYSRLIFFIDIKRDGWRSYFNYYVGFFVAFFLCCMIFFVDSENINARASLSLGSIFTAVGNKYVIDQLLPFTSEFTLSDAIQAATFCVITLSILSYILLHELVIEFGRKKIIWINRTLSMICILGYIVYIGLWTFLAYLS</sequence>
<dbReference type="Proteomes" id="UP000237351">
    <property type="component" value="Chromosome"/>
</dbReference>
<dbReference type="GO" id="GO:0016020">
    <property type="term" value="C:membrane"/>
    <property type="evidence" value="ECO:0007669"/>
    <property type="project" value="InterPro"/>
</dbReference>
<keyword evidence="1" id="KW-0472">Membrane</keyword>
<dbReference type="GO" id="GO:0005230">
    <property type="term" value="F:extracellular ligand-gated monoatomic ion channel activity"/>
    <property type="evidence" value="ECO:0007669"/>
    <property type="project" value="InterPro"/>
</dbReference>
<dbReference type="AlphaFoldDB" id="A0A1W6N324"/>
<accession>A0A1W6N324</accession>
<gene>
    <name evidence="3" type="ORF">GQ61_01755</name>
</gene>
<dbReference type="InterPro" id="IPR036734">
    <property type="entry name" value="Neur_chan_lig-bd_sf"/>
</dbReference>
<dbReference type="Gene3D" id="1.20.58.390">
    <property type="entry name" value="Neurotransmitter-gated ion-channel transmembrane domain"/>
    <property type="match status" value="1"/>
</dbReference>
<dbReference type="SUPFAM" id="SSF63712">
    <property type="entry name" value="Nicotinic receptor ligand binding domain-like"/>
    <property type="match status" value="1"/>
</dbReference>
<evidence type="ECO:0000256" key="2">
    <source>
        <dbReference type="SAM" id="SignalP"/>
    </source>
</evidence>
<dbReference type="RefSeq" id="WP_085783637.1">
    <property type="nucleotide sequence ID" value="NZ_CP008743.1"/>
</dbReference>
<keyword evidence="4" id="KW-1185">Reference proteome</keyword>
<feature type="transmembrane region" description="Helical" evidence="1">
    <location>
        <begin position="317"/>
        <end position="336"/>
    </location>
</feature>
<feature type="transmembrane region" description="Helical" evidence="1">
    <location>
        <begin position="217"/>
        <end position="236"/>
    </location>
</feature>